<gene>
    <name evidence="1" type="ORF">X777_00247</name>
</gene>
<evidence type="ECO:0000313" key="1">
    <source>
        <dbReference type="EMBL" id="EZA46352.1"/>
    </source>
</evidence>
<dbReference type="OMA" id="MEDCRTQ"/>
<reference evidence="1 2" key="1">
    <citation type="journal article" date="2014" name="Curr. Biol.">
        <title>The genome of the clonal raider ant Cerapachys biroi.</title>
        <authorList>
            <person name="Oxley P.R."/>
            <person name="Ji L."/>
            <person name="Fetter-Pruneda I."/>
            <person name="McKenzie S.K."/>
            <person name="Li C."/>
            <person name="Hu H."/>
            <person name="Zhang G."/>
            <person name="Kronauer D.J."/>
        </authorList>
    </citation>
    <scope>NUCLEOTIDE SEQUENCE [LARGE SCALE GENOMIC DNA]</scope>
</reference>
<dbReference type="Proteomes" id="UP000053097">
    <property type="component" value="Unassembled WGS sequence"/>
</dbReference>
<dbReference type="Pfam" id="PF03564">
    <property type="entry name" value="DUF1759"/>
    <property type="match status" value="1"/>
</dbReference>
<dbReference type="AlphaFoldDB" id="A0A026VRJ9"/>
<proteinExistence type="predicted"/>
<evidence type="ECO:0000313" key="2">
    <source>
        <dbReference type="Proteomes" id="UP000053097"/>
    </source>
</evidence>
<dbReference type="PANTHER" id="PTHR22954">
    <property type="entry name" value="RETROVIRAL PROTEASE-RELATED"/>
    <property type="match status" value="1"/>
</dbReference>
<name>A0A026VRJ9_OOCBI</name>
<accession>A0A026VRJ9</accession>
<dbReference type="OrthoDB" id="7553704at2759"/>
<keyword evidence="2" id="KW-1185">Reference proteome</keyword>
<dbReference type="InterPro" id="IPR005312">
    <property type="entry name" value="DUF1759"/>
</dbReference>
<sequence>MAEQGANLVKRRGIIKGQLTRVYNYVTQLPVEVLDFSECQARGQKIKELWGEFDVVQSELEDLDGSEAQLQERHAFEASYYRTLAEITKRITPKSTRTMEAQLLRAEPNHARGMSSQDKVKLPTLDLSKFDGTYSQWLLFRDTFQALVDKNTVLENIQKFYYLKSCLHGNAAQILQSLEMSADNYATAWDLLKSRYENKRLLIYHHIQVLFEVNSLMKESASQLRKLIDDTQKHLRALRTLGEPTDS</sequence>
<dbReference type="EMBL" id="KK111574">
    <property type="protein sequence ID" value="EZA46352.1"/>
    <property type="molecule type" value="Genomic_DNA"/>
</dbReference>
<dbReference type="PANTHER" id="PTHR22954:SF3">
    <property type="entry name" value="PROTEIN CBG08539"/>
    <property type="match status" value="1"/>
</dbReference>
<protein>
    <submittedName>
        <fullName evidence="1">Uncharacterized protein</fullName>
    </submittedName>
</protein>
<organism evidence="1 2">
    <name type="scientific">Ooceraea biroi</name>
    <name type="common">Clonal raider ant</name>
    <name type="synonym">Cerapachys biroi</name>
    <dbReference type="NCBI Taxonomy" id="2015173"/>
    <lineage>
        <taxon>Eukaryota</taxon>
        <taxon>Metazoa</taxon>
        <taxon>Ecdysozoa</taxon>
        <taxon>Arthropoda</taxon>
        <taxon>Hexapoda</taxon>
        <taxon>Insecta</taxon>
        <taxon>Pterygota</taxon>
        <taxon>Neoptera</taxon>
        <taxon>Endopterygota</taxon>
        <taxon>Hymenoptera</taxon>
        <taxon>Apocrita</taxon>
        <taxon>Aculeata</taxon>
        <taxon>Formicoidea</taxon>
        <taxon>Formicidae</taxon>
        <taxon>Dorylinae</taxon>
        <taxon>Ooceraea</taxon>
    </lineage>
</organism>